<dbReference type="Gene3D" id="2.40.160.10">
    <property type="entry name" value="Porin"/>
    <property type="match status" value="1"/>
</dbReference>
<feature type="signal peptide" evidence="12">
    <location>
        <begin position="1"/>
        <end position="27"/>
    </location>
</feature>
<evidence type="ECO:0000256" key="10">
    <source>
        <dbReference type="ARBA" id="ARBA00023237"/>
    </source>
</evidence>
<dbReference type="Proteomes" id="UP001324384">
    <property type="component" value="Chromosome"/>
</dbReference>
<gene>
    <name evidence="14" type="ORF">U0021_05600</name>
</gene>
<feature type="chain" id="PRO_5047235553" evidence="12">
    <location>
        <begin position="28"/>
        <end position="350"/>
    </location>
</feature>
<dbReference type="InterPro" id="IPR023614">
    <property type="entry name" value="Porin_dom_sf"/>
</dbReference>
<keyword evidence="10" id="KW-0998">Cell outer membrane</keyword>
<dbReference type="PANTHER" id="PTHR34501">
    <property type="entry name" value="PROTEIN YDDL-RELATED"/>
    <property type="match status" value="1"/>
</dbReference>
<dbReference type="PANTHER" id="PTHR34501:SF9">
    <property type="entry name" value="MAJOR OUTER MEMBRANE PROTEIN P.IA"/>
    <property type="match status" value="1"/>
</dbReference>
<dbReference type="InterPro" id="IPR033900">
    <property type="entry name" value="Gram_neg_porin_domain"/>
</dbReference>
<keyword evidence="8" id="KW-0626">Porin</keyword>
<comment type="subunit">
    <text evidence="2">Homotrimer.</text>
</comment>
<organism evidence="14 15">
    <name type="scientific">Moraxella canis</name>
    <dbReference type="NCBI Taxonomy" id="90239"/>
    <lineage>
        <taxon>Bacteria</taxon>
        <taxon>Pseudomonadati</taxon>
        <taxon>Pseudomonadota</taxon>
        <taxon>Gammaproteobacteria</taxon>
        <taxon>Moraxellales</taxon>
        <taxon>Moraxellaceae</taxon>
        <taxon>Moraxella</taxon>
    </lineage>
</organism>
<name>A0ABZ0WVI6_9GAMM</name>
<evidence type="ECO:0000256" key="12">
    <source>
        <dbReference type="SAM" id="SignalP"/>
    </source>
</evidence>
<protein>
    <submittedName>
        <fullName evidence="14">Porin</fullName>
    </submittedName>
</protein>
<feature type="domain" description="Porin" evidence="13">
    <location>
        <begin position="12"/>
        <end position="329"/>
    </location>
</feature>
<evidence type="ECO:0000256" key="8">
    <source>
        <dbReference type="ARBA" id="ARBA00023114"/>
    </source>
</evidence>
<keyword evidence="5" id="KW-0812">Transmembrane</keyword>
<reference evidence="14 15" key="1">
    <citation type="submission" date="2023-12" db="EMBL/GenBank/DDBJ databases">
        <title>Genome sequencing and assembly of bacterial species from a model synthetic community.</title>
        <authorList>
            <person name="Hogle S.L."/>
        </authorList>
    </citation>
    <scope>NUCLEOTIDE SEQUENCE [LARGE SCALE GENOMIC DNA]</scope>
    <source>
        <strain evidence="14 15">HAMBI_2792</strain>
    </source>
</reference>
<dbReference type="Pfam" id="PF13609">
    <property type="entry name" value="Porin_4"/>
    <property type="match status" value="1"/>
</dbReference>
<accession>A0ABZ0WVI6</accession>
<comment type="subcellular location">
    <subcellularLocation>
        <location evidence="1">Cell outer membrane</location>
        <topology evidence="1">Multi-pass membrane protein</topology>
    </subcellularLocation>
</comment>
<dbReference type="CDD" id="cd00342">
    <property type="entry name" value="gram_neg_porins"/>
    <property type="match status" value="1"/>
</dbReference>
<sequence>MKKSFLATAVKAATLLTLTALSSTAFADPKIYGQIRLNTELVDTETKENGVVTEKSDRPTMNSRNSRIGFTGTEKISDKVELEYKLEYKIDIAESTDSNFSARHGYLALKHEDYGRLLAGRTITNDDNIITGNAWLWGTGIGPFSGHETAWASNGFLYTTPKFNNGTTTAFIQYGMDEGKAEIKDGKLVDNKGSRTFTTFKNGELTDISRDFVIIGAQYDGDKTTGGVAYTRAGDDLNALLVAADYQINDQWSVNGTAQYTDFNSNDNELALFGGVAYKVKDPVLAWVEASYTDNYKGYGNGEAVGVNVGASYDFSKTFKAFANVGFLKEEFNDTEIDSKGIELGAVYRF</sequence>
<evidence type="ECO:0000256" key="5">
    <source>
        <dbReference type="ARBA" id="ARBA00022692"/>
    </source>
</evidence>
<keyword evidence="9" id="KW-0472">Membrane</keyword>
<evidence type="ECO:0000256" key="3">
    <source>
        <dbReference type="ARBA" id="ARBA00022448"/>
    </source>
</evidence>
<evidence type="ECO:0000256" key="4">
    <source>
        <dbReference type="ARBA" id="ARBA00022452"/>
    </source>
</evidence>
<evidence type="ECO:0000256" key="9">
    <source>
        <dbReference type="ARBA" id="ARBA00023136"/>
    </source>
</evidence>
<dbReference type="InterPro" id="IPR050298">
    <property type="entry name" value="Gram-neg_bact_OMP"/>
</dbReference>
<evidence type="ECO:0000256" key="2">
    <source>
        <dbReference type="ARBA" id="ARBA00011233"/>
    </source>
</evidence>
<dbReference type="EMBL" id="CP139961">
    <property type="protein sequence ID" value="WQE03249.1"/>
    <property type="molecule type" value="Genomic_DNA"/>
</dbReference>
<keyword evidence="3" id="KW-0813">Transport</keyword>
<feature type="region of interest" description="Disordered" evidence="11">
    <location>
        <begin position="48"/>
        <end position="68"/>
    </location>
</feature>
<evidence type="ECO:0000256" key="6">
    <source>
        <dbReference type="ARBA" id="ARBA00022729"/>
    </source>
</evidence>
<dbReference type="RefSeq" id="WP_162816835.1">
    <property type="nucleotide sequence ID" value="NZ_CP139961.1"/>
</dbReference>
<evidence type="ECO:0000259" key="13">
    <source>
        <dbReference type="Pfam" id="PF13609"/>
    </source>
</evidence>
<keyword evidence="4" id="KW-1134">Transmembrane beta strand</keyword>
<evidence type="ECO:0000256" key="11">
    <source>
        <dbReference type="SAM" id="MobiDB-lite"/>
    </source>
</evidence>
<feature type="compositionally biased region" description="Polar residues" evidence="11">
    <location>
        <begin position="59"/>
        <end position="68"/>
    </location>
</feature>
<proteinExistence type="predicted"/>
<evidence type="ECO:0000313" key="15">
    <source>
        <dbReference type="Proteomes" id="UP001324384"/>
    </source>
</evidence>
<evidence type="ECO:0000313" key="14">
    <source>
        <dbReference type="EMBL" id="WQE03249.1"/>
    </source>
</evidence>
<feature type="compositionally biased region" description="Basic and acidic residues" evidence="11">
    <location>
        <begin position="48"/>
        <end position="58"/>
    </location>
</feature>
<evidence type="ECO:0000256" key="7">
    <source>
        <dbReference type="ARBA" id="ARBA00023065"/>
    </source>
</evidence>
<dbReference type="SUPFAM" id="SSF56935">
    <property type="entry name" value="Porins"/>
    <property type="match status" value="1"/>
</dbReference>
<keyword evidence="6 12" id="KW-0732">Signal</keyword>
<keyword evidence="7" id="KW-0406">Ion transport</keyword>
<keyword evidence="15" id="KW-1185">Reference proteome</keyword>
<evidence type="ECO:0000256" key="1">
    <source>
        <dbReference type="ARBA" id="ARBA00004571"/>
    </source>
</evidence>